<evidence type="ECO:0000256" key="4">
    <source>
        <dbReference type="ARBA" id="ARBA00023014"/>
    </source>
</evidence>
<dbReference type="PROSITE" id="PS51085">
    <property type="entry name" value="2FE2S_FER_2"/>
    <property type="match status" value="1"/>
</dbReference>
<dbReference type="Pfam" id="PF00111">
    <property type="entry name" value="Fer2"/>
    <property type="match status" value="1"/>
</dbReference>
<evidence type="ECO:0000259" key="5">
    <source>
        <dbReference type="PROSITE" id="PS51085"/>
    </source>
</evidence>
<keyword evidence="2" id="KW-0479">Metal-binding</keyword>
<keyword evidence="3" id="KW-0408">Iron</keyword>
<dbReference type="Gene3D" id="3.10.20.30">
    <property type="match status" value="1"/>
</dbReference>
<name>A0A9W8E979_9FUNG</name>
<accession>A0A9W8E979</accession>
<dbReference type="PANTHER" id="PTHR23426:SF67">
    <property type="entry name" value="2FE-2S FERREDOXIN-TYPE DOMAIN-CONTAINING PROTEIN"/>
    <property type="match status" value="1"/>
</dbReference>
<gene>
    <name evidence="6" type="ORF">H4R34_003258</name>
</gene>
<keyword evidence="4" id="KW-0411">Iron-sulfur</keyword>
<dbReference type="SUPFAM" id="SSF54292">
    <property type="entry name" value="2Fe-2S ferredoxin-like"/>
    <property type="match status" value="1"/>
</dbReference>
<feature type="non-terminal residue" evidence="6">
    <location>
        <position position="1"/>
    </location>
</feature>
<protein>
    <recommendedName>
        <fullName evidence="5">2Fe-2S ferredoxin-type domain-containing protein</fullName>
    </recommendedName>
</protein>
<dbReference type="EMBL" id="JANBQB010000286">
    <property type="protein sequence ID" value="KAJ1978284.1"/>
    <property type="molecule type" value="Genomic_DNA"/>
</dbReference>
<dbReference type="InterPro" id="IPR001041">
    <property type="entry name" value="2Fe-2S_ferredoxin-type"/>
</dbReference>
<keyword evidence="7" id="KW-1185">Reference proteome</keyword>
<reference evidence="6" key="1">
    <citation type="submission" date="2022-07" db="EMBL/GenBank/DDBJ databases">
        <title>Phylogenomic reconstructions and comparative analyses of Kickxellomycotina fungi.</title>
        <authorList>
            <person name="Reynolds N.K."/>
            <person name="Stajich J.E."/>
            <person name="Barry K."/>
            <person name="Grigoriev I.V."/>
            <person name="Crous P."/>
            <person name="Smith M.E."/>
        </authorList>
    </citation>
    <scope>NUCLEOTIDE SEQUENCE</scope>
    <source>
        <strain evidence="6">RSA 567</strain>
    </source>
</reference>
<proteinExistence type="predicted"/>
<dbReference type="GO" id="GO:0005739">
    <property type="term" value="C:mitochondrion"/>
    <property type="evidence" value="ECO:0007669"/>
    <property type="project" value="TreeGrafter"/>
</dbReference>
<keyword evidence="1" id="KW-0001">2Fe-2S</keyword>
<dbReference type="AlphaFoldDB" id="A0A9W8E979"/>
<dbReference type="GO" id="GO:0140647">
    <property type="term" value="P:P450-containing electron transport chain"/>
    <property type="evidence" value="ECO:0007669"/>
    <property type="project" value="InterPro"/>
</dbReference>
<dbReference type="InterPro" id="IPR012675">
    <property type="entry name" value="Beta-grasp_dom_sf"/>
</dbReference>
<dbReference type="InterPro" id="IPR036010">
    <property type="entry name" value="2Fe-2S_ferredoxin-like_sf"/>
</dbReference>
<dbReference type="PANTHER" id="PTHR23426">
    <property type="entry name" value="FERREDOXIN/ADRENODOXIN"/>
    <property type="match status" value="1"/>
</dbReference>
<evidence type="ECO:0000256" key="3">
    <source>
        <dbReference type="ARBA" id="ARBA00023004"/>
    </source>
</evidence>
<dbReference type="OrthoDB" id="10253744at2759"/>
<evidence type="ECO:0000256" key="2">
    <source>
        <dbReference type="ARBA" id="ARBA00022723"/>
    </source>
</evidence>
<dbReference type="CDD" id="cd00207">
    <property type="entry name" value="fer2"/>
    <property type="match status" value="1"/>
</dbReference>
<evidence type="ECO:0000313" key="7">
    <source>
        <dbReference type="Proteomes" id="UP001151582"/>
    </source>
</evidence>
<dbReference type="InterPro" id="IPR001055">
    <property type="entry name" value="Adrenodoxin-like"/>
</dbReference>
<comment type="caution">
    <text evidence="6">The sequence shown here is derived from an EMBL/GenBank/DDBJ whole genome shotgun (WGS) entry which is preliminary data.</text>
</comment>
<dbReference type="GO" id="GO:0009055">
    <property type="term" value="F:electron transfer activity"/>
    <property type="evidence" value="ECO:0007669"/>
    <property type="project" value="TreeGrafter"/>
</dbReference>
<dbReference type="GO" id="GO:0046872">
    <property type="term" value="F:metal ion binding"/>
    <property type="evidence" value="ECO:0007669"/>
    <property type="project" value="UniProtKB-KW"/>
</dbReference>
<dbReference type="GO" id="GO:0051537">
    <property type="term" value="F:2 iron, 2 sulfur cluster binding"/>
    <property type="evidence" value="ECO:0007669"/>
    <property type="project" value="UniProtKB-KW"/>
</dbReference>
<sequence length="144" mass="15684">AEEYARHTQSIAAVTNHCESIVTPTSTATSTPQMVNLTFRLPNGAHKYVQVTLNAEQQADPPVLMQVAKAHGIELEGTCGGQCECATCHLIIENYDAFQSRLPPVSDTEEDMLEYAIGRQDHSRLSCQIPVTPAIDGMCLLVPM</sequence>
<organism evidence="6 7">
    <name type="scientific">Dimargaris verticillata</name>
    <dbReference type="NCBI Taxonomy" id="2761393"/>
    <lineage>
        <taxon>Eukaryota</taxon>
        <taxon>Fungi</taxon>
        <taxon>Fungi incertae sedis</taxon>
        <taxon>Zoopagomycota</taxon>
        <taxon>Kickxellomycotina</taxon>
        <taxon>Dimargaritomycetes</taxon>
        <taxon>Dimargaritales</taxon>
        <taxon>Dimargaritaceae</taxon>
        <taxon>Dimargaris</taxon>
    </lineage>
</organism>
<feature type="domain" description="2Fe-2S ferredoxin-type" evidence="5">
    <location>
        <begin position="35"/>
        <end position="144"/>
    </location>
</feature>
<dbReference type="Proteomes" id="UP001151582">
    <property type="component" value="Unassembled WGS sequence"/>
</dbReference>
<evidence type="ECO:0000313" key="6">
    <source>
        <dbReference type="EMBL" id="KAJ1978284.1"/>
    </source>
</evidence>
<evidence type="ECO:0000256" key="1">
    <source>
        <dbReference type="ARBA" id="ARBA00022714"/>
    </source>
</evidence>